<dbReference type="AlphaFoldDB" id="A0A146L7T3"/>
<feature type="signal peptide" evidence="2">
    <location>
        <begin position="1"/>
        <end position="22"/>
    </location>
</feature>
<feature type="chain" id="PRO_5007527161" evidence="2">
    <location>
        <begin position="23"/>
        <end position="124"/>
    </location>
</feature>
<gene>
    <name evidence="3" type="ORF">g.21760</name>
</gene>
<dbReference type="EMBL" id="GDHC01014820">
    <property type="protein sequence ID" value="JAQ03809.1"/>
    <property type="molecule type" value="Transcribed_RNA"/>
</dbReference>
<proteinExistence type="predicted"/>
<accession>A0A146L7T3</accession>
<evidence type="ECO:0000256" key="1">
    <source>
        <dbReference type="SAM" id="MobiDB-lite"/>
    </source>
</evidence>
<protein>
    <submittedName>
        <fullName evidence="3">Uncharacterized protein</fullName>
    </submittedName>
</protein>
<evidence type="ECO:0000256" key="2">
    <source>
        <dbReference type="SAM" id="SignalP"/>
    </source>
</evidence>
<sequence>MKFAQVSLIVGVLLLQILLVKTQEDPANISNHNEETPAGHMANDEPVAATTPPPEPTRVTKTGDTEPSPPLIRNPATEQEKKADGPTPVPTSAENNTTQAPGGSNSVYHSMALVFCVTSFLYFI</sequence>
<evidence type="ECO:0000313" key="3">
    <source>
        <dbReference type="EMBL" id="JAQ03809.1"/>
    </source>
</evidence>
<name>A0A146L7T3_LYGHE</name>
<feature type="compositionally biased region" description="Polar residues" evidence="1">
    <location>
        <begin position="90"/>
        <end position="105"/>
    </location>
</feature>
<feature type="region of interest" description="Disordered" evidence="1">
    <location>
        <begin position="28"/>
        <end position="105"/>
    </location>
</feature>
<reference evidence="3" key="1">
    <citation type="journal article" date="2016" name="Gigascience">
        <title>De novo construction of an expanded transcriptome assembly for the western tarnished plant bug, Lygus hesperus.</title>
        <authorList>
            <person name="Tassone E.E."/>
            <person name="Geib S.M."/>
            <person name="Hall B."/>
            <person name="Fabrick J.A."/>
            <person name="Brent C.S."/>
            <person name="Hull J.J."/>
        </authorList>
    </citation>
    <scope>NUCLEOTIDE SEQUENCE</scope>
</reference>
<organism evidence="3">
    <name type="scientific">Lygus hesperus</name>
    <name type="common">Western plant bug</name>
    <dbReference type="NCBI Taxonomy" id="30085"/>
    <lineage>
        <taxon>Eukaryota</taxon>
        <taxon>Metazoa</taxon>
        <taxon>Ecdysozoa</taxon>
        <taxon>Arthropoda</taxon>
        <taxon>Hexapoda</taxon>
        <taxon>Insecta</taxon>
        <taxon>Pterygota</taxon>
        <taxon>Neoptera</taxon>
        <taxon>Paraneoptera</taxon>
        <taxon>Hemiptera</taxon>
        <taxon>Heteroptera</taxon>
        <taxon>Panheteroptera</taxon>
        <taxon>Cimicomorpha</taxon>
        <taxon>Miridae</taxon>
        <taxon>Mirini</taxon>
        <taxon>Lygus</taxon>
    </lineage>
</organism>
<keyword evidence="2" id="KW-0732">Signal</keyword>